<protein>
    <submittedName>
        <fullName evidence="1">Uncharacterized protein</fullName>
    </submittedName>
</protein>
<reference evidence="2" key="2">
    <citation type="journal article" date="2008" name="Nucleic Acids Res.">
        <title>The rice annotation project database (RAP-DB): 2008 update.</title>
        <authorList>
            <consortium name="The rice annotation project (RAP)"/>
        </authorList>
    </citation>
    <scope>GENOME REANNOTATION</scope>
    <source>
        <strain evidence="2">cv. Nipponbare</strain>
    </source>
</reference>
<evidence type="ECO:0000313" key="2">
    <source>
        <dbReference type="Proteomes" id="UP000000763"/>
    </source>
</evidence>
<organism evidence="1 2">
    <name type="scientific">Oryza sativa subsp. japonica</name>
    <name type="common">Rice</name>
    <dbReference type="NCBI Taxonomy" id="39947"/>
    <lineage>
        <taxon>Eukaryota</taxon>
        <taxon>Viridiplantae</taxon>
        <taxon>Streptophyta</taxon>
        <taxon>Embryophyta</taxon>
        <taxon>Tracheophyta</taxon>
        <taxon>Spermatophyta</taxon>
        <taxon>Magnoliopsida</taxon>
        <taxon>Liliopsida</taxon>
        <taxon>Poales</taxon>
        <taxon>Poaceae</taxon>
        <taxon>BOP clade</taxon>
        <taxon>Oryzoideae</taxon>
        <taxon>Oryzeae</taxon>
        <taxon>Oryzinae</taxon>
        <taxon>Oryza</taxon>
        <taxon>Oryza sativa</taxon>
    </lineage>
</organism>
<sequence>MTKAKGIQEEDMELEQKDGRIWAWPTFPTLPLSNLDGGWQGIFWFGGCRLLYLKRRVTMASLSSMTWQQL</sequence>
<dbReference type="EMBL" id="AP005186">
    <property type="protein sequence ID" value="BAC84002.1"/>
    <property type="molecule type" value="Genomic_DNA"/>
</dbReference>
<name>Q6Z465_ORYSJ</name>
<dbReference type="AlphaFoldDB" id="Q6Z465"/>
<gene>
    <name evidence="1" type="primary">P0430F03.42</name>
</gene>
<dbReference type="Proteomes" id="UP000000763">
    <property type="component" value="Chromosome 7"/>
</dbReference>
<reference evidence="2" key="1">
    <citation type="journal article" date="2005" name="Nature">
        <title>The map-based sequence of the rice genome.</title>
        <authorList>
            <consortium name="International rice genome sequencing project (IRGSP)"/>
            <person name="Matsumoto T."/>
            <person name="Wu J."/>
            <person name="Kanamori H."/>
            <person name="Katayose Y."/>
            <person name="Fujisawa M."/>
            <person name="Namiki N."/>
            <person name="Mizuno H."/>
            <person name="Yamamoto K."/>
            <person name="Antonio B.A."/>
            <person name="Baba T."/>
            <person name="Sakata K."/>
            <person name="Nagamura Y."/>
            <person name="Aoki H."/>
            <person name="Arikawa K."/>
            <person name="Arita K."/>
            <person name="Bito T."/>
            <person name="Chiden Y."/>
            <person name="Fujitsuka N."/>
            <person name="Fukunaka R."/>
            <person name="Hamada M."/>
            <person name="Harada C."/>
            <person name="Hayashi A."/>
            <person name="Hijishita S."/>
            <person name="Honda M."/>
            <person name="Hosokawa S."/>
            <person name="Ichikawa Y."/>
            <person name="Idonuma A."/>
            <person name="Iijima M."/>
            <person name="Ikeda M."/>
            <person name="Ikeno M."/>
            <person name="Ito K."/>
            <person name="Ito S."/>
            <person name="Ito T."/>
            <person name="Ito Y."/>
            <person name="Ito Y."/>
            <person name="Iwabuchi A."/>
            <person name="Kamiya K."/>
            <person name="Karasawa W."/>
            <person name="Kurita K."/>
            <person name="Katagiri S."/>
            <person name="Kikuta A."/>
            <person name="Kobayashi H."/>
            <person name="Kobayashi N."/>
            <person name="Machita K."/>
            <person name="Maehara T."/>
            <person name="Masukawa M."/>
            <person name="Mizubayashi T."/>
            <person name="Mukai Y."/>
            <person name="Nagasaki H."/>
            <person name="Nagata Y."/>
            <person name="Naito S."/>
            <person name="Nakashima M."/>
            <person name="Nakama Y."/>
            <person name="Nakamichi Y."/>
            <person name="Nakamura M."/>
            <person name="Meguro A."/>
            <person name="Negishi M."/>
            <person name="Ohta I."/>
            <person name="Ohta T."/>
            <person name="Okamoto M."/>
            <person name="Ono N."/>
            <person name="Saji S."/>
            <person name="Sakaguchi M."/>
            <person name="Sakai K."/>
            <person name="Shibata M."/>
            <person name="Shimokawa T."/>
            <person name="Song J."/>
            <person name="Takazaki Y."/>
            <person name="Terasawa K."/>
            <person name="Tsugane M."/>
            <person name="Tsuji K."/>
            <person name="Ueda S."/>
            <person name="Waki K."/>
            <person name="Yamagata H."/>
            <person name="Yamamoto M."/>
            <person name="Yamamoto S."/>
            <person name="Yamane H."/>
            <person name="Yoshiki S."/>
            <person name="Yoshihara R."/>
            <person name="Yukawa K."/>
            <person name="Zhong H."/>
            <person name="Yano M."/>
            <person name="Yuan Q."/>
            <person name="Ouyang S."/>
            <person name="Liu J."/>
            <person name="Jones K.M."/>
            <person name="Gansberger K."/>
            <person name="Moffat K."/>
            <person name="Hill J."/>
            <person name="Bera J."/>
            <person name="Fadrosh D."/>
            <person name="Jin S."/>
            <person name="Johri S."/>
            <person name="Kim M."/>
            <person name="Overton L."/>
            <person name="Reardon M."/>
            <person name="Tsitrin T."/>
            <person name="Vuong H."/>
            <person name="Weaver B."/>
            <person name="Ciecko A."/>
            <person name="Tallon L."/>
            <person name="Jackson J."/>
            <person name="Pai G."/>
            <person name="Aken S.V."/>
            <person name="Utterback T."/>
            <person name="Reidmuller S."/>
            <person name="Feldblyum T."/>
            <person name="Hsiao J."/>
            <person name="Zismann V."/>
            <person name="Iobst S."/>
            <person name="de Vazeille A.R."/>
            <person name="Buell C.R."/>
            <person name="Ying K."/>
            <person name="Li Y."/>
            <person name="Lu T."/>
            <person name="Huang Y."/>
            <person name="Zhao Q."/>
            <person name="Feng Q."/>
            <person name="Zhang L."/>
            <person name="Zhu J."/>
            <person name="Weng Q."/>
            <person name="Mu J."/>
            <person name="Lu Y."/>
            <person name="Fan D."/>
            <person name="Liu Y."/>
            <person name="Guan J."/>
            <person name="Zhang Y."/>
            <person name="Yu S."/>
            <person name="Liu X."/>
            <person name="Zhang Y."/>
            <person name="Hong G."/>
            <person name="Han B."/>
            <person name="Choisne N."/>
            <person name="Demange N."/>
            <person name="Orjeda G."/>
            <person name="Samain S."/>
            <person name="Cattolico L."/>
            <person name="Pelletier E."/>
            <person name="Couloux A."/>
            <person name="Segurens B."/>
            <person name="Wincker P."/>
            <person name="D'Hont A."/>
            <person name="Scarpelli C."/>
            <person name="Weissenbach J."/>
            <person name="Salanoubat M."/>
            <person name="Quetier F."/>
            <person name="Yu Y."/>
            <person name="Kim H.R."/>
            <person name="Rambo T."/>
            <person name="Currie J."/>
            <person name="Collura K."/>
            <person name="Luo M."/>
            <person name="Yang T."/>
            <person name="Ammiraju J.S.S."/>
            <person name="Engler F."/>
            <person name="Soderlund C."/>
            <person name="Wing R.A."/>
            <person name="Palmer L.E."/>
            <person name="de la Bastide M."/>
            <person name="Spiegel L."/>
            <person name="Nascimento L."/>
            <person name="Zutavern T."/>
            <person name="O'Shaughnessy A."/>
            <person name="Dike S."/>
            <person name="Dedhia N."/>
            <person name="Preston R."/>
            <person name="Balija V."/>
            <person name="McCombie W.R."/>
            <person name="Chow T."/>
            <person name="Chen H."/>
            <person name="Chung M."/>
            <person name="Chen C."/>
            <person name="Shaw J."/>
            <person name="Wu H."/>
            <person name="Hsiao K."/>
            <person name="Chao Y."/>
            <person name="Chu M."/>
            <person name="Cheng C."/>
            <person name="Hour A."/>
            <person name="Lee P."/>
            <person name="Lin S."/>
            <person name="Lin Y."/>
            <person name="Liou J."/>
            <person name="Liu S."/>
            <person name="Hsing Y."/>
            <person name="Raghuvanshi S."/>
            <person name="Mohanty A."/>
            <person name="Bharti A.K."/>
            <person name="Gaur A."/>
            <person name="Gupta V."/>
            <person name="Kumar D."/>
            <person name="Ravi V."/>
            <person name="Vij S."/>
            <person name="Kapur A."/>
            <person name="Khurana P."/>
            <person name="Khurana P."/>
            <person name="Khurana J.P."/>
            <person name="Tyagi A.K."/>
            <person name="Gaikwad K."/>
            <person name="Singh A."/>
            <person name="Dalal V."/>
            <person name="Srivastava S."/>
            <person name="Dixit A."/>
            <person name="Pal A.K."/>
            <person name="Ghazi I.A."/>
            <person name="Yadav M."/>
            <person name="Pandit A."/>
            <person name="Bhargava A."/>
            <person name="Sureshbabu K."/>
            <person name="Batra K."/>
            <person name="Sharma T.R."/>
            <person name="Mohapatra T."/>
            <person name="Singh N.K."/>
            <person name="Messing J."/>
            <person name="Nelson A.B."/>
            <person name="Fuks G."/>
            <person name="Kavchok S."/>
            <person name="Keizer G."/>
            <person name="Linton E."/>
            <person name="Llaca V."/>
            <person name="Song R."/>
            <person name="Tanyolac B."/>
            <person name="Young S."/>
            <person name="Ho-Il K."/>
            <person name="Hahn J.H."/>
            <person name="Sangsakoo G."/>
            <person name="Vanavichit A."/>
            <person name="de Mattos Luiz.A.T."/>
            <person name="Zimmer P.D."/>
            <person name="Malone G."/>
            <person name="Dellagostin O."/>
            <person name="de Oliveira A.C."/>
            <person name="Bevan M."/>
            <person name="Bancroft I."/>
            <person name="Minx P."/>
            <person name="Cordum H."/>
            <person name="Wilson R."/>
            <person name="Cheng Z."/>
            <person name="Jin W."/>
            <person name="Jiang J."/>
            <person name="Leong S.A."/>
            <person name="Iwama H."/>
            <person name="Gojobori T."/>
            <person name="Itoh T."/>
            <person name="Niimura Y."/>
            <person name="Fujii Y."/>
            <person name="Habara T."/>
            <person name="Sakai H."/>
            <person name="Sato Y."/>
            <person name="Wilson G."/>
            <person name="Kumar K."/>
            <person name="McCouch S."/>
            <person name="Juretic N."/>
            <person name="Hoen D."/>
            <person name="Wright S."/>
            <person name="Bruskiewich R."/>
            <person name="Bureau T."/>
            <person name="Miyao A."/>
            <person name="Hirochika H."/>
            <person name="Nishikawa T."/>
            <person name="Kadowaki K."/>
            <person name="Sugiura M."/>
            <person name="Burr B."/>
            <person name="Sasaki T."/>
        </authorList>
    </citation>
    <scope>NUCLEOTIDE SEQUENCE [LARGE SCALE GENOMIC DNA]</scope>
    <source>
        <strain evidence="2">cv. Nipponbare</strain>
    </source>
</reference>
<accession>Q6Z465</accession>
<evidence type="ECO:0000313" key="1">
    <source>
        <dbReference type="EMBL" id="BAC84002.1"/>
    </source>
</evidence>
<proteinExistence type="predicted"/>